<keyword evidence="3" id="KW-0238">DNA-binding</keyword>
<evidence type="ECO:0000313" key="6">
    <source>
        <dbReference type="Proteomes" id="UP000198960"/>
    </source>
</evidence>
<dbReference type="GO" id="GO:0045892">
    <property type="term" value="P:negative regulation of DNA-templated transcription"/>
    <property type="evidence" value="ECO:0007669"/>
    <property type="project" value="InterPro"/>
</dbReference>
<evidence type="ECO:0000256" key="3">
    <source>
        <dbReference type="ARBA" id="ARBA00023125"/>
    </source>
</evidence>
<protein>
    <submittedName>
        <fullName evidence="5">Predicted transcriptional regulator</fullName>
    </submittedName>
</protein>
<accession>A0A1H8P9K9</accession>
<keyword evidence="6" id="KW-1185">Reference proteome</keyword>
<dbReference type="Pfam" id="PF03965">
    <property type="entry name" value="Penicillinase_R"/>
    <property type="match status" value="1"/>
</dbReference>
<evidence type="ECO:0000256" key="4">
    <source>
        <dbReference type="ARBA" id="ARBA00023163"/>
    </source>
</evidence>
<dbReference type="Gene3D" id="1.10.10.10">
    <property type="entry name" value="Winged helix-like DNA-binding domain superfamily/Winged helix DNA-binding domain"/>
    <property type="match status" value="1"/>
</dbReference>
<dbReference type="STRING" id="673521.SAMN05660991_00044"/>
<dbReference type="Gene3D" id="6.10.140.850">
    <property type="match status" value="1"/>
</dbReference>
<proteinExistence type="inferred from homology"/>
<dbReference type="EMBL" id="FOEE01000001">
    <property type="protein sequence ID" value="SEO38526.1"/>
    <property type="molecule type" value="Genomic_DNA"/>
</dbReference>
<dbReference type="Proteomes" id="UP000198960">
    <property type="component" value="Unassembled WGS sequence"/>
</dbReference>
<organism evidence="5 6">
    <name type="scientific">Trujillonella endophytica</name>
    <dbReference type="NCBI Taxonomy" id="673521"/>
    <lineage>
        <taxon>Bacteria</taxon>
        <taxon>Bacillati</taxon>
        <taxon>Actinomycetota</taxon>
        <taxon>Actinomycetes</taxon>
        <taxon>Geodermatophilales</taxon>
        <taxon>Geodermatophilaceae</taxon>
        <taxon>Trujillonella</taxon>
    </lineage>
</organism>
<comment type="similarity">
    <text evidence="1">Belongs to the BlaI transcriptional regulatory family.</text>
</comment>
<dbReference type="InterPro" id="IPR036390">
    <property type="entry name" value="WH_DNA-bd_sf"/>
</dbReference>
<gene>
    <name evidence="5" type="ORF">SAMN05660991_00044</name>
</gene>
<dbReference type="RefSeq" id="WP_091938944.1">
    <property type="nucleotide sequence ID" value="NZ_FOEE01000001.1"/>
</dbReference>
<dbReference type="SUPFAM" id="SSF46785">
    <property type="entry name" value="Winged helix' DNA-binding domain"/>
    <property type="match status" value="1"/>
</dbReference>
<evidence type="ECO:0000256" key="2">
    <source>
        <dbReference type="ARBA" id="ARBA00023015"/>
    </source>
</evidence>
<dbReference type="AlphaFoldDB" id="A0A1H8P9K9"/>
<name>A0A1H8P9K9_9ACTN</name>
<keyword evidence="2" id="KW-0805">Transcription regulation</keyword>
<reference evidence="6" key="1">
    <citation type="submission" date="2016-10" db="EMBL/GenBank/DDBJ databases">
        <authorList>
            <person name="Varghese N."/>
            <person name="Submissions S."/>
        </authorList>
    </citation>
    <scope>NUCLEOTIDE SEQUENCE [LARGE SCALE GENOMIC DNA]</scope>
    <source>
        <strain evidence="6">DSM 45413</strain>
    </source>
</reference>
<evidence type="ECO:0000256" key="1">
    <source>
        <dbReference type="ARBA" id="ARBA00011046"/>
    </source>
</evidence>
<dbReference type="GO" id="GO:0003677">
    <property type="term" value="F:DNA binding"/>
    <property type="evidence" value="ECO:0007669"/>
    <property type="project" value="UniProtKB-KW"/>
</dbReference>
<dbReference type="InterPro" id="IPR036388">
    <property type="entry name" value="WH-like_DNA-bd_sf"/>
</dbReference>
<dbReference type="OrthoDB" id="9813987at2"/>
<evidence type="ECO:0000313" key="5">
    <source>
        <dbReference type="EMBL" id="SEO38526.1"/>
    </source>
</evidence>
<sequence length="124" mass="13146">MASLGDLERVVMDHLWSADGPLAATDLRDALADRGLALTTVHTVLGRLQQKGFVTHDEARPRRFRPTAGRAEHAAGLMHEVLGQAADRQAVLARFVGSVDAEEAALLRRLLDGPAPGVGSPPPA</sequence>
<dbReference type="InterPro" id="IPR005650">
    <property type="entry name" value="BlaI_family"/>
</dbReference>
<keyword evidence="4" id="KW-0804">Transcription</keyword>